<evidence type="ECO:0000259" key="2">
    <source>
        <dbReference type="Pfam" id="PF13229"/>
    </source>
</evidence>
<dbReference type="AlphaFoldDB" id="A0A9K3KLS3"/>
<accession>A0A9K3KLS3</accession>
<dbReference type="Proteomes" id="UP000693970">
    <property type="component" value="Unassembled WGS sequence"/>
</dbReference>
<evidence type="ECO:0000256" key="1">
    <source>
        <dbReference type="SAM" id="SignalP"/>
    </source>
</evidence>
<protein>
    <recommendedName>
        <fullName evidence="2">Right handed beta helix domain-containing protein</fullName>
    </recommendedName>
</protein>
<feature type="chain" id="PRO_5039902118" description="Right handed beta helix domain-containing protein" evidence="1">
    <location>
        <begin position="19"/>
        <end position="341"/>
    </location>
</feature>
<reference evidence="3" key="2">
    <citation type="submission" date="2021-04" db="EMBL/GenBank/DDBJ databases">
        <authorList>
            <person name="Podell S."/>
        </authorList>
    </citation>
    <scope>NUCLEOTIDE SEQUENCE</scope>
    <source>
        <strain evidence="3">Hildebrandi</strain>
    </source>
</reference>
<keyword evidence="4" id="KW-1185">Reference proteome</keyword>
<reference evidence="3" key="1">
    <citation type="journal article" date="2021" name="Sci. Rep.">
        <title>Diploid genomic architecture of Nitzschia inconspicua, an elite biomass production diatom.</title>
        <authorList>
            <person name="Oliver A."/>
            <person name="Podell S."/>
            <person name="Pinowska A."/>
            <person name="Traller J.C."/>
            <person name="Smith S.R."/>
            <person name="McClure R."/>
            <person name="Beliaev A."/>
            <person name="Bohutskyi P."/>
            <person name="Hill E.A."/>
            <person name="Rabines A."/>
            <person name="Zheng H."/>
            <person name="Allen L.Z."/>
            <person name="Kuo A."/>
            <person name="Grigoriev I.V."/>
            <person name="Allen A.E."/>
            <person name="Hazlebeck D."/>
            <person name="Allen E.E."/>
        </authorList>
    </citation>
    <scope>NUCLEOTIDE SEQUENCE</scope>
    <source>
        <strain evidence="3">Hildebrandi</strain>
    </source>
</reference>
<name>A0A9K3KLS3_9STRA</name>
<gene>
    <name evidence="3" type="ORF">IV203_005125</name>
</gene>
<sequence>MKLHLLALLSLLFRSRSGDFTVAGIPLGAPRGLKAKKASKNHHKQSYEKCQFVKKCAKSFEELQEAIVEAVHGEFLGICGNIRVDSTPIRIVKSDVTLVGCCTKTKCAIHGSGKAPNLVVTGGDFSLFNVIVEDGHCDSTSGQGGGNLHFRSPQGGSLTVVDSEFRNGVCDIQGAGNVDVSTTGSVTFRRTAFKNGKATFKYSGGGAFVTESFDIIVDGCLFDGNKEIGLALYSGSGDGPFEAVIKDSVFLNNEGGPAGGIFYSDFGSMQRLEVLRTEFTSNTATDEDGAGAAQISQNIVSNPTTFFWDGNFGSGNRGPACPDVLYYWDKCFTVDSTYVPS</sequence>
<comment type="caution">
    <text evidence="3">The sequence shown here is derived from an EMBL/GenBank/DDBJ whole genome shotgun (WGS) entry which is preliminary data.</text>
</comment>
<dbReference type="InterPro" id="IPR039448">
    <property type="entry name" value="Beta_helix"/>
</dbReference>
<organism evidence="3 4">
    <name type="scientific">Nitzschia inconspicua</name>
    <dbReference type="NCBI Taxonomy" id="303405"/>
    <lineage>
        <taxon>Eukaryota</taxon>
        <taxon>Sar</taxon>
        <taxon>Stramenopiles</taxon>
        <taxon>Ochrophyta</taxon>
        <taxon>Bacillariophyta</taxon>
        <taxon>Bacillariophyceae</taxon>
        <taxon>Bacillariophycidae</taxon>
        <taxon>Bacillariales</taxon>
        <taxon>Bacillariaceae</taxon>
        <taxon>Nitzschia</taxon>
    </lineage>
</organism>
<proteinExistence type="predicted"/>
<dbReference type="EMBL" id="JAGRRH010000021">
    <property type="protein sequence ID" value="KAG7346057.1"/>
    <property type="molecule type" value="Genomic_DNA"/>
</dbReference>
<dbReference type="Pfam" id="PF13229">
    <property type="entry name" value="Beta_helix"/>
    <property type="match status" value="1"/>
</dbReference>
<feature type="domain" description="Right handed beta helix" evidence="2">
    <location>
        <begin position="156"/>
        <end position="293"/>
    </location>
</feature>
<keyword evidence="1" id="KW-0732">Signal</keyword>
<evidence type="ECO:0000313" key="3">
    <source>
        <dbReference type="EMBL" id="KAG7346057.1"/>
    </source>
</evidence>
<feature type="signal peptide" evidence="1">
    <location>
        <begin position="1"/>
        <end position="18"/>
    </location>
</feature>
<evidence type="ECO:0000313" key="4">
    <source>
        <dbReference type="Proteomes" id="UP000693970"/>
    </source>
</evidence>